<protein>
    <submittedName>
        <fullName evidence="1">Uncharacterized protein</fullName>
    </submittedName>
</protein>
<dbReference type="Proteomes" id="UP000515406">
    <property type="component" value="Chromosome"/>
</dbReference>
<reference evidence="1 2" key="1">
    <citation type="submission" date="2020-07" db="EMBL/GenBank/DDBJ databases">
        <authorList>
            <person name="Pothier F. J."/>
        </authorList>
    </citation>
    <scope>NUCLEOTIDE SEQUENCE [LARGE SCALE GENOMIC DNA]</scope>
    <source>
        <strain evidence="1 2">CFBP 498</strain>
    </source>
</reference>
<keyword evidence="2" id="KW-1185">Reference proteome</keyword>
<dbReference type="AlphaFoldDB" id="A0A6V7F8S0"/>
<proteinExistence type="predicted"/>
<organism evidence="1 2">
    <name type="scientific">Xanthomonas hortorum pv. vitians</name>
    <dbReference type="NCBI Taxonomy" id="83224"/>
    <lineage>
        <taxon>Bacteria</taxon>
        <taxon>Pseudomonadati</taxon>
        <taxon>Pseudomonadota</taxon>
        <taxon>Gammaproteobacteria</taxon>
        <taxon>Lysobacterales</taxon>
        <taxon>Lysobacteraceae</taxon>
        <taxon>Xanthomonas</taxon>
    </lineage>
</organism>
<dbReference type="EMBL" id="LR828257">
    <property type="protein sequence ID" value="CAD0359868.1"/>
    <property type="molecule type" value="Genomic_DNA"/>
</dbReference>
<evidence type="ECO:0000313" key="2">
    <source>
        <dbReference type="Proteomes" id="UP000515406"/>
    </source>
</evidence>
<dbReference type="EMBL" id="LR828257">
    <property type="protein sequence ID" value="CAD0359873.1"/>
    <property type="molecule type" value="Genomic_DNA"/>
</dbReference>
<name>A0A6V7F8S0_9XANT</name>
<gene>
    <name evidence="1" type="ORF">CFBP498_43880</name>
</gene>
<accession>A0A6V7F8S0</accession>
<sequence length="48" mass="5190">MAELHGLATDRETGKALLVGTDETKHSLRAWHFPHDAAYAASEGVKVT</sequence>
<evidence type="ECO:0000313" key="1">
    <source>
        <dbReference type="EMBL" id="CAD0359868.1"/>
    </source>
</evidence>